<evidence type="ECO:0000256" key="9">
    <source>
        <dbReference type="ARBA" id="ARBA00023136"/>
    </source>
</evidence>
<dbReference type="GO" id="GO:0006991">
    <property type="term" value="P:response to sterol depletion"/>
    <property type="evidence" value="ECO:0007669"/>
    <property type="project" value="Ensembl"/>
</dbReference>
<evidence type="ECO:0000256" key="11">
    <source>
        <dbReference type="RuleBase" id="RU365008"/>
    </source>
</evidence>
<dbReference type="OMA" id="CKNSFLW"/>
<keyword evidence="14" id="KW-1185">Reference proteome</keyword>
<comment type="subcellular location">
    <subcellularLocation>
        <location evidence="2 11">Late endosome membrane</location>
        <topology evidence="2 11">Multi-pass membrane protein</topology>
    </subcellularLocation>
    <subcellularLocation>
        <location evidence="3 11">Lysosome membrane</location>
        <topology evidence="3 11">Multi-pass membrane protein</topology>
    </subcellularLocation>
</comment>
<dbReference type="GO" id="GO:0034597">
    <property type="term" value="F:phosphatidylinositol-4,5-bisphosphate 4-phosphatase activity"/>
    <property type="evidence" value="ECO:0007669"/>
    <property type="project" value="UniProtKB-EC"/>
</dbReference>
<evidence type="ECO:0000313" key="14">
    <source>
        <dbReference type="Proteomes" id="UP000007754"/>
    </source>
</evidence>
<evidence type="ECO:0000256" key="4">
    <source>
        <dbReference type="ARBA" id="ARBA00012936"/>
    </source>
</evidence>
<evidence type="ECO:0000256" key="1">
    <source>
        <dbReference type="ARBA" id="ARBA00001261"/>
    </source>
</evidence>
<feature type="compositionally biased region" description="Gly residues" evidence="12">
    <location>
        <begin position="101"/>
        <end position="114"/>
    </location>
</feature>
<dbReference type="PANTHER" id="PTHR21014:SF2">
    <property type="entry name" value="TYPE 1 PHOSPHATIDYLINOSITOL 4,5-BISPHOSPHATE 4-PHOSPHATASE"/>
    <property type="match status" value="1"/>
</dbReference>
<dbReference type="EC" id="3.1.3.78" evidence="4 11"/>
<accession>A0A674GZJ0</accession>
<protein>
    <recommendedName>
        <fullName evidence="4 11">Phosphatidylinositol-4,5-bisphosphate 4-phosphatase</fullName>
        <ecNumber evidence="4 11">3.1.3.78</ecNumber>
    </recommendedName>
</protein>
<reference evidence="13" key="1">
    <citation type="submission" date="2025-08" db="UniProtKB">
        <authorList>
            <consortium name="Ensembl"/>
        </authorList>
    </citation>
    <scope>IDENTIFICATION</scope>
</reference>
<dbReference type="GO" id="GO:0046856">
    <property type="term" value="P:phosphatidylinositol dephosphorylation"/>
    <property type="evidence" value="ECO:0007669"/>
    <property type="project" value="Ensembl"/>
</dbReference>
<dbReference type="GO" id="GO:1904263">
    <property type="term" value="P:positive regulation of TORC1 signaling"/>
    <property type="evidence" value="ECO:0007669"/>
    <property type="project" value="Ensembl"/>
</dbReference>
<sequence length="347" mass="35810">MGTRVALRGKGRVARQRGGEESRESARPIGTRVALRGREALPGNAAGTEGQVTPRNQWERAEGGGPPSRDAPADQWLAEGRVPTRCHHGGRGALAAAAARGGAGPGDEGAGPTGITGVVSRGRGGGAEPGEAPPPFSPLGSPEAAGAGPPAVTCRVCQRPISVEGKAHQHVVKCGGCGEATPIRTAPGGKKYVRCPCNCLLVCRASAQRIACPRPYCKRIINLGPVHSGAPSPDPPPGGVRVACAHCGGPFLWAELPDRSLARCPHCRKVSAIGRRFPRRRCLCCLMGALLMGGAAAGLAAGTWWLWRRARWVPAAWAVLGAGAGACLLRAAYWGCVRVSQPLPPRA</sequence>
<dbReference type="GO" id="GO:0032418">
    <property type="term" value="P:lysosome localization"/>
    <property type="evidence" value="ECO:0007669"/>
    <property type="project" value="Ensembl"/>
</dbReference>
<name>A0A674GZJ0_TAEGU</name>
<keyword evidence="10 11" id="KW-0458">Lysosome</keyword>
<dbReference type="GO" id="GO:0008203">
    <property type="term" value="P:cholesterol metabolic process"/>
    <property type="evidence" value="ECO:0007669"/>
    <property type="project" value="Ensembl"/>
</dbReference>
<dbReference type="GO" id="GO:0005886">
    <property type="term" value="C:plasma membrane"/>
    <property type="evidence" value="ECO:0007669"/>
    <property type="project" value="Ensembl"/>
</dbReference>
<feature type="transmembrane region" description="Helical" evidence="11">
    <location>
        <begin position="283"/>
        <end position="306"/>
    </location>
</feature>
<dbReference type="Proteomes" id="UP000007754">
    <property type="component" value="Unplaced"/>
</dbReference>
<comment type="function">
    <text evidence="11">Catalyzes the hydrolysis of phosphatidylinositol-4,5-bisphosphate (PtdIns-4,5-P2) to phosphatidylinositol-4-phosphate (PtdIns-4-P).</text>
</comment>
<dbReference type="InParanoid" id="A0A674GZJ0"/>
<dbReference type="GeneTree" id="ENSGT00390000003680"/>
<dbReference type="GO" id="GO:0031902">
    <property type="term" value="C:late endosome membrane"/>
    <property type="evidence" value="ECO:0007669"/>
    <property type="project" value="UniProtKB-SubCell"/>
</dbReference>
<reference evidence="13" key="2">
    <citation type="submission" date="2025-09" db="UniProtKB">
        <authorList>
            <consortium name="Ensembl"/>
        </authorList>
    </citation>
    <scope>IDENTIFICATION</scope>
</reference>
<keyword evidence="7 11" id="KW-0378">Hydrolase</keyword>
<evidence type="ECO:0000256" key="8">
    <source>
        <dbReference type="ARBA" id="ARBA00022989"/>
    </source>
</evidence>
<proteinExistence type="predicted"/>
<evidence type="ECO:0000256" key="2">
    <source>
        <dbReference type="ARBA" id="ARBA00004107"/>
    </source>
</evidence>
<dbReference type="Pfam" id="PF09788">
    <property type="entry name" value="Tmemb_55A"/>
    <property type="match status" value="1"/>
</dbReference>
<keyword evidence="5 11" id="KW-0812">Transmembrane</keyword>
<dbReference type="PANTHER" id="PTHR21014">
    <property type="entry name" value="PHOSPHATIDYLINOSITOL-4,5-BISPHOSPHATE 4-PHOSPHATASE"/>
    <property type="match status" value="1"/>
</dbReference>
<evidence type="ECO:0000256" key="3">
    <source>
        <dbReference type="ARBA" id="ARBA00004155"/>
    </source>
</evidence>
<evidence type="ECO:0000256" key="6">
    <source>
        <dbReference type="ARBA" id="ARBA00022753"/>
    </source>
</evidence>
<dbReference type="GO" id="GO:0070070">
    <property type="term" value="P:proton-transporting V-type ATPase complex assembly"/>
    <property type="evidence" value="ECO:0007669"/>
    <property type="project" value="Ensembl"/>
</dbReference>
<keyword evidence="6 11" id="KW-0967">Endosome</keyword>
<evidence type="ECO:0000256" key="7">
    <source>
        <dbReference type="ARBA" id="ARBA00022801"/>
    </source>
</evidence>
<dbReference type="GO" id="GO:0005765">
    <property type="term" value="C:lysosomal membrane"/>
    <property type="evidence" value="ECO:0007669"/>
    <property type="project" value="UniProtKB-SubCell"/>
</dbReference>
<organism evidence="13 14">
    <name type="scientific">Taeniopygia guttata</name>
    <name type="common">Zebra finch</name>
    <name type="synonym">Poephila guttata</name>
    <dbReference type="NCBI Taxonomy" id="59729"/>
    <lineage>
        <taxon>Eukaryota</taxon>
        <taxon>Metazoa</taxon>
        <taxon>Chordata</taxon>
        <taxon>Craniata</taxon>
        <taxon>Vertebrata</taxon>
        <taxon>Euteleostomi</taxon>
        <taxon>Archelosauria</taxon>
        <taxon>Archosauria</taxon>
        <taxon>Dinosauria</taxon>
        <taxon>Saurischia</taxon>
        <taxon>Theropoda</taxon>
        <taxon>Coelurosauria</taxon>
        <taxon>Aves</taxon>
        <taxon>Neognathae</taxon>
        <taxon>Neoaves</taxon>
        <taxon>Telluraves</taxon>
        <taxon>Australaves</taxon>
        <taxon>Passeriformes</taxon>
        <taxon>Passeroidea</taxon>
        <taxon>Estrildidae</taxon>
        <taxon>Estrildinae</taxon>
        <taxon>Taeniopygia</taxon>
    </lineage>
</organism>
<evidence type="ECO:0000256" key="10">
    <source>
        <dbReference type="ARBA" id="ARBA00023228"/>
    </source>
</evidence>
<comment type="catalytic activity">
    <reaction evidence="1 11">
        <text>a 1,2-diacyl-sn-glycero-3-phospho-(1D-myo-inositol-4,5-bisphosphate) + H2O = a 1,2-diacyl-sn-glycero-3-phospho-(1D-myo-inositol-5-phosphate) + phosphate</text>
        <dbReference type="Rhea" id="RHEA:25674"/>
        <dbReference type="ChEBI" id="CHEBI:15377"/>
        <dbReference type="ChEBI" id="CHEBI:43474"/>
        <dbReference type="ChEBI" id="CHEBI:57795"/>
        <dbReference type="ChEBI" id="CHEBI:58456"/>
        <dbReference type="EC" id="3.1.3.78"/>
    </reaction>
</comment>
<feature type="region of interest" description="Disordered" evidence="12">
    <location>
        <begin position="98"/>
        <end position="145"/>
    </location>
</feature>
<feature type="compositionally biased region" description="Basic and acidic residues" evidence="12">
    <location>
        <begin position="17"/>
        <end position="26"/>
    </location>
</feature>
<evidence type="ECO:0000256" key="5">
    <source>
        <dbReference type="ARBA" id="ARBA00022692"/>
    </source>
</evidence>
<dbReference type="GO" id="GO:0030670">
    <property type="term" value="C:phagocytic vesicle membrane"/>
    <property type="evidence" value="ECO:0007669"/>
    <property type="project" value="Ensembl"/>
</dbReference>
<keyword evidence="9 11" id="KW-0472">Membrane</keyword>
<dbReference type="AlphaFoldDB" id="A0A674GZJ0"/>
<evidence type="ECO:0000313" key="13">
    <source>
        <dbReference type="Ensembl" id="ENSTGUP00000028559.1"/>
    </source>
</evidence>
<feature type="transmembrane region" description="Helical" evidence="11">
    <location>
        <begin position="312"/>
        <end position="333"/>
    </location>
</feature>
<evidence type="ECO:0000256" key="12">
    <source>
        <dbReference type="SAM" id="MobiDB-lite"/>
    </source>
</evidence>
<feature type="region of interest" description="Disordered" evidence="12">
    <location>
        <begin position="1"/>
        <end position="74"/>
    </location>
</feature>
<dbReference type="Ensembl" id="ENSTGUT00000041926.1">
    <property type="protein sequence ID" value="ENSTGUP00000028559.1"/>
    <property type="gene ID" value="ENSTGUG00000020311.1"/>
</dbReference>
<dbReference type="InterPro" id="IPR019178">
    <property type="entry name" value="PtdIns-P2-Ptase"/>
</dbReference>
<keyword evidence="8 11" id="KW-1133">Transmembrane helix</keyword>